<evidence type="ECO:0008006" key="5">
    <source>
        <dbReference type="Google" id="ProtNLM"/>
    </source>
</evidence>
<dbReference type="AlphaFoldDB" id="W0RGS9"/>
<dbReference type="KEGG" id="gba:J421_2003"/>
<dbReference type="RefSeq" id="WP_025411037.1">
    <property type="nucleotide sequence ID" value="NZ_CP007128.1"/>
</dbReference>
<dbReference type="EMBL" id="CP007128">
    <property type="protein sequence ID" value="AHG89540.1"/>
    <property type="molecule type" value="Genomic_DNA"/>
</dbReference>
<organism evidence="3 4">
    <name type="scientific">Gemmatirosa kalamazoonensis</name>
    <dbReference type="NCBI Taxonomy" id="861299"/>
    <lineage>
        <taxon>Bacteria</taxon>
        <taxon>Pseudomonadati</taxon>
        <taxon>Gemmatimonadota</taxon>
        <taxon>Gemmatimonadia</taxon>
        <taxon>Gemmatimonadales</taxon>
        <taxon>Gemmatimonadaceae</taxon>
        <taxon>Gemmatirosa</taxon>
    </lineage>
</organism>
<dbReference type="HOGENOM" id="CLU_2537744_0_0_0"/>
<feature type="chain" id="PRO_5004794092" description="Lipoprotein" evidence="2">
    <location>
        <begin position="18"/>
        <end position="83"/>
    </location>
</feature>
<dbReference type="Proteomes" id="UP000019151">
    <property type="component" value="Chromosome"/>
</dbReference>
<feature type="compositionally biased region" description="Polar residues" evidence="1">
    <location>
        <begin position="39"/>
        <end position="50"/>
    </location>
</feature>
<dbReference type="STRING" id="861299.J421_2003"/>
<gene>
    <name evidence="3" type="ORF">J421_2003</name>
</gene>
<evidence type="ECO:0000256" key="1">
    <source>
        <dbReference type="SAM" id="MobiDB-lite"/>
    </source>
</evidence>
<accession>W0RGS9</accession>
<protein>
    <recommendedName>
        <fullName evidence="5">Lipoprotein</fullName>
    </recommendedName>
</protein>
<sequence length="83" mass="7753">MSTTCSLLSLAAVVALAACGGAKQPDYAKDGDTGAAAPATQQTLSPTPTMGDSAAGVNRGTGGAVPAGDTTAGHAAAKGAPRP</sequence>
<keyword evidence="4" id="KW-1185">Reference proteome</keyword>
<name>W0RGS9_9BACT</name>
<proteinExistence type="predicted"/>
<evidence type="ECO:0000313" key="3">
    <source>
        <dbReference type="EMBL" id="AHG89540.1"/>
    </source>
</evidence>
<feature type="signal peptide" evidence="2">
    <location>
        <begin position="1"/>
        <end position="17"/>
    </location>
</feature>
<reference evidence="3 4" key="1">
    <citation type="journal article" date="2014" name="Genome Announc.">
        <title>Genome Sequence and Methylome of Soil Bacterium Gemmatirosa kalamazoonensis KBS708T, a Member of the Rarely Cultivated Gemmatimonadetes Phylum.</title>
        <authorList>
            <person name="Debruyn J.M."/>
            <person name="Radosevich M."/>
            <person name="Wommack K.E."/>
            <person name="Polson S.W."/>
            <person name="Hauser L.J."/>
            <person name="Fawaz M.N."/>
            <person name="Korlach J."/>
            <person name="Tsai Y.C."/>
        </authorList>
    </citation>
    <scope>NUCLEOTIDE SEQUENCE [LARGE SCALE GENOMIC DNA]</scope>
    <source>
        <strain evidence="3 4">KBS708</strain>
    </source>
</reference>
<keyword evidence="2" id="KW-0732">Signal</keyword>
<dbReference type="InParanoid" id="W0RGS9"/>
<evidence type="ECO:0000256" key="2">
    <source>
        <dbReference type="SAM" id="SignalP"/>
    </source>
</evidence>
<feature type="region of interest" description="Disordered" evidence="1">
    <location>
        <begin position="26"/>
        <end position="83"/>
    </location>
</feature>
<evidence type="ECO:0000313" key="4">
    <source>
        <dbReference type="Proteomes" id="UP000019151"/>
    </source>
</evidence>